<name>A0A1F6EVU4_9BACT</name>
<comment type="caution">
    <text evidence="2">The sequence shown here is derived from an EMBL/GenBank/DDBJ whole genome shotgun (WGS) entry which is preliminary data.</text>
</comment>
<evidence type="ECO:0000256" key="1">
    <source>
        <dbReference type="SAM" id="Phobius"/>
    </source>
</evidence>
<proteinExistence type="predicted"/>
<protein>
    <submittedName>
        <fullName evidence="2">Uncharacterized protein</fullName>
    </submittedName>
</protein>
<keyword evidence="1" id="KW-0812">Transmembrane</keyword>
<dbReference type="Proteomes" id="UP000177215">
    <property type="component" value="Unassembled WGS sequence"/>
</dbReference>
<sequence length="174" mass="18322">MVNILPQDSLKTVRHFYRSRAVVAGSLVASACGAVALLALLSAYTVINTVPASLEGFPEVKLPASSGEDREEVVRAQILLKEFEPLASSASSSMEFIGAALLARPAGVLVQNIHITRGTSATLVLAGTAPSRDDINAYRISLSKDPHFKSVSVPIGILAGAKDDRFTVTLTGDF</sequence>
<dbReference type="AlphaFoldDB" id="A0A1F6EVU4"/>
<gene>
    <name evidence="2" type="ORF">A3B35_01155</name>
</gene>
<reference evidence="2 3" key="1">
    <citation type="journal article" date="2016" name="Nat. Commun.">
        <title>Thousands of microbial genomes shed light on interconnected biogeochemical processes in an aquifer system.</title>
        <authorList>
            <person name="Anantharaman K."/>
            <person name="Brown C.T."/>
            <person name="Hug L.A."/>
            <person name="Sharon I."/>
            <person name="Castelle C.J."/>
            <person name="Probst A.J."/>
            <person name="Thomas B.C."/>
            <person name="Singh A."/>
            <person name="Wilkins M.J."/>
            <person name="Karaoz U."/>
            <person name="Brodie E.L."/>
            <person name="Williams K.H."/>
            <person name="Hubbard S.S."/>
            <person name="Banfield J.F."/>
        </authorList>
    </citation>
    <scope>NUCLEOTIDE SEQUENCE [LARGE SCALE GENOMIC DNA]</scope>
</reference>
<evidence type="ECO:0000313" key="2">
    <source>
        <dbReference type="EMBL" id="OGG77749.1"/>
    </source>
</evidence>
<feature type="transmembrane region" description="Helical" evidence="1">
    <location>
        <begin position="21"/>
        <end position="44"/>
    </location>
</feature>
<keyword evidence="1" id="KW-0472">Membrane</keyword>
<dbReference type="EMBL" id="MFMC01000008">
    <property type="protein sequence ID" value="OGG77749.1"/>
    <property type="molecule type" value="Genomic_DNA"/>
</dbReference>
<dbReference type="STRING" id="1798515.A3B35_01155"/>
<keyword evidence="1" id="KW-1133">Transmembrane helix</keyword>
<accession>A0A1F6EVU4</accession>
<evidence type="ECO:0000313" key="3">
    <source>
        <dbReference type="Proteomes" id="UP000177215"/>
    </source>
</evidence>
<organism evidence="2 3">
    <name type="scientific">Candidatus Kaiserbacteria bacterium RIFCSPLOWO2_01_FULL_54_24</name>
    <dbReference type="NCBI Taxonomy" id="1798515"/>
    <lineage>
        <taxon>Bacteria</taxon>
        <taxon>Candidatus Kaiseribacteriota</taxon>
    </lineage>
</organism>